<dbReference type="SUPFAM" id="SSF52113">
    <property type="entry name" value="BRCT domain"/>
    <property type="match status" value="1"/>
</dbReference>
<feature type="region of interest" description="Disordered" evidence="1">
    <location>
        <begin position="203"/>
        <end position="236"/>
    </location>
</feature>
<evidence type="ECO:0000256" key="1">
    <source>
        <dbReference type="SAM" id="MobiDB-lite"/>
    </source>
</evidence>
<protein>
    <recommendedName>
        <fullName evidence="2">BRCT domain-containing protein</fullName>
    </recommendedName>
</protein>
<dbReference type="SMART" id="SM00292">
    <property type="entry name" value="BRCT"/>
    <property type="match status" value="1"/>
</dbReference>
<sequence>MSHANPYIWYYLDGDAWKPYDTSLLDGFEKIYNSTLAILGNKKIKVDNERYIEIMPLADILSNFTNSISDPDLVGIQRRYDDSMKRRAVKRTKANTTTSFFEDLQFAFYSNTSQKTKTNEIKGVIKMCGGKSVDTMTKKTDYLILKPSDLKDDIKSFNDIISKAESLKIICVESTWIDSCIKSKKLVDHTAFLVSQKTAPVVATPSTSTSTNSTTTTTTTTAATTSPKSKSKTNSTATTNSLVANSGFLIKGSEWAGVCSSDGDHYPLVMTVDDVVGDKVSGVITWINLGYAKTKYKGNVVAANGEFDFQEYEIISGEDDVEVPNDYKSIVYGDQIIGKVGDSTFKLKLTKSPPVTNIQPDSQWKGTSTLIENFKLDVVKRDGENITGTITWGSNFDEAISTFTGKITSTCIEVSDYKEGKKLGPEELSHPFKLIPSQQSDHSIKFRIEK</sequence>
<dbReference type="PROSITE" id="PS50172">
    <property type="entry name" value="BRCT"/>
    <property type="match status" value="1"/>
</dbReference>
<evidence type="ECO:0000259" key="2">
    <source>
        <dbReference type="PROSITE" id="PS50172"/>
    </source>
</evidence>
<accession>A0AAN7U2G6</accession>
<dbReference type="InterPro" id="IPR036420">
    <property type="entry name" value="BRCT_dom_sf"/>
</dbReference>
<evidence type="ECO:0000313" key="3">
    <source>
        <dbReference type="EMBL" id="KAK5577155.1"/>
    </source>
</evidence>
<name>A0AAN7U2G6_9MYCE</name>
<dbReference type="Proteomes" id="UP001344447">
    <property type="component" value="Unassembled WGS sequence"/>
</dbReference>
<dbReference type="Pfam" id="PF00533">
    <property type="entry name" value="BRCT"/>
    <property type="match status" value="1"/>
</dbReference>
<feature type="domain" description="BRCT" evidence="2">
    <location>
        <begin position="96"/>
        <end position="194"/>
    </location>
</feature>
<dbReference type="InterPro" id="IPR001357">
    <property type="entry name" value="BRCT_dom"/>
</dbReference>
<reference evidence="3 4" key="1">
    <citation type="submission" date="2023-11" db="EMBL/GenBank/DDBJ databases">
        <title>Dfirmibasis_genome.</title>
        <authorList>
            <person name="Edelbroek B."/>
            <person name="Kjellin J."/>
            <person name="Jerlstrom-Hultqvist J."/>
            <person name="Soderbom F."/>
        </authorList>
    </citation>
    <scope>NUCLEOTIDE SEQUENCE [LARGE SCALE GENOMIC DNA]</scope>
    <source>
        <strain evidence="3 4">TNS-C-14</strain>
    </source>
</reference>
<keyword evidence="4" id="KW-1185">Reference proteome</keyword>
<gene>
    <name evidence="3" type="ORF">RB653_002093</name>
</gene>
<dbReference type="Gene3D" id="3.40.50.10190">
    <property type="entry name" value="BRCT domain"/>
    <property type="match status" value="1"/>
</dbReference>
<evidence type="ECO:0000313" key="4">
    <source>
        <dbReference type="Proteomes" id="UP001344447"/>
    </source>
</evidence>
<dbReference type="AlphaFoldDB" id="A0AAN7U2G6"/>
<proteinExistence type="predicted"/>
<comment type="caution">
    <text evidence="3">The sequence shown here is derived from an EMBL/GenBank/DDBJ whole genome shotgun (WGS) entry which is preliminary data.</text>
</comment>
<dbReference type="EMBL" id="JAVFKY010000004">
    <property type="protein sequence ID" value="KAK5577155.1"/>
    <property type="molecule type" value="Genomic_DNA"/>
</dbReference>
<organism evidence="3 4">
    <name type="scientific">Dictyostelium firmibasis</name>
    <dbReference type="NCBI Taxonomy" id="79012"/>
    <lineage>
        <taxon>Eukaryota</taxon>
        <taxon>Amoebozoa</taxon>
        <taxon>Evosea</taxon>
        <taxon>Eumycetozoa</taxon>
        <taxon>Dictyostelia</taxon>
        <taxon>Dictyosteliales</taxon>
        <taxon>Dictyosteliaceae</taxon>
        <taxon>Dictyostelium</taxon>
    </lineage>
</organism>